<reference evidence="2" key="1">
    <citation type="submission" date="2015-07" db="EMBL/GenBank/DDBJ databases">
        <title>Transcriptome Assembly of Anthurium amnicola.</title>
        <authorList>
            <person name="Suzuki J."/>
        </authorList>
    </citation>
    <scope>NUCLEOTIDE SEQUENCE</scope>
</reference>
<gene>
    <name evidence="2" type="ORF">g.42881</name>
</gene>
<feature type="compositionally biased region" description="Basic and acidic residues" evidence="1">
    <location>
        <begin position="81"/>
        <end position="96"/>
    </location>
</feature>
<dbReference type="EMBL" id="GDJX01010749">
    <property type="protein sequence ID" value="JAT57187.1"/>
    <property type="molecule type" value="Transcribed_RNA"/>
</dbReference>
<feature type="compositionally biased region" description="Low complexity" evidence="1">
    <location>
        <begin position="47"/>
        <end position="59"/>
    </location>
</feature>
<evidence type="ECO:0000256" key="1">
    <source>
        <dbReference type="SAM" id="MobiDB-lite"/>
    </source>
</evidence>
<feature type="compositionally biased region" description="Low complexity" evidence="1">
    <location>
        <begin position="31"/>
        <end position="40"/>
    </location>
</feature>
<accession>A0A1D1YRC4</accession>
<dbReference type="PANTHER" id="PTHR34801">
    <property type="entry name" value="EXPRESSED PROTEIN"/>
    <property type="match status" value="1"/>
</dbReference>
<feature type="region of interest" description="Disordered" evidence="1">
    <location>
        <begin position="143"/>
        <end position="168"/>
    </location>
</feature>
<proteinExistence type="predicted"/>
<dbReference type="InterPro" id="IPR010865">
    <property type="entry name" value="DUF1499"/>
</dbReference>
<dbReference type="AlphaFoldDB" id="A0A1D1YRC4"/>
<evidence type="ECO:0000313" key="2">
    <source>
        <dbReference type="EMBL" id="JAT57187.1"/>
    </source>
</evidence>
<protein>
    <submittedName>
        <fullName evidence="2">Uncharacterized protein</fullName>
    </submittedName>
</protein>
<sequence length="292" mass="32347">LISGLDAAVRDKPQSKAPSCPVRPAEGTRKLSQSLHSSLLPPEMLRSHSSSPLSTHLSSYTHNPLPTRPRRAVSCQGSQEVEEKERPRPPQTRRREIILRSSELAVLAAIFHFSGTKPGYLGVQKSPPSLALCPATNNCVSTSEDAGDSAHHAPPWNYSPEDGRGKTKPLSREEAMADLIEVVKSTKPDGFTPRIVEKKDDYIRVEYESPIMGFVDDVEFWFPPGKKPLVQYRSASRQGFVDFDINKKRIKVPDSITFTKLFLSLVQSSTGTLGSHIPVSMVILCELKYVSR</sequence>
<feature type="region of interest" description="Disordered" evidence="1">
    <location>
        <begin position="1"/>
        <end position="96"/>
    </location>
</feature>
<dbReference type="Pfam" id="PF07386">
    <property type="entry name" value="DUF1499"/>
    <property type="match status" value="1"/>
</dbReference>
<dbReference type="PANTHER" id="PTHR34801:SF2">
    <property type="entry name" value="EXPRESSED PROTEIN"/>
    <property type="match status" value="1"/>
</dbReference>
<organism evidence="2">
    <name type="scientific">Anthurium amnicola</name>
    <dbReference type="NCBI Taxonomy" id="1678845"/>
    <lineage>
        <taxon>Eukaryota</taxon>
        <taxon>Viridiplantae</taxon>
        <taxon>Streptophyta</taxon>
        <taxon>Embryophyta</taxon>
        <taxon>Tracheophyta</taxon>
        <taxon>Spermatophyta</taxon>
        <taxon>Magnoliopsida</taxon>
        <taxon>Liliopsida</taxon>
        <taxon>Araceae</taxon>
        <taxon>Pothoideae</taxon>
        <taxon>Potheae</taxon>
        <taxon>Anthurium</taxon>
    </lineage>
</organism>
<feature type="non-terminal residue" evidence="2">
    <location>
        <position position="1"/>
    </location>
</feature>
<name>A0A1D1YRC4_9ARAE</name>